<feature type="transmembrane region" description="Helical" evidence="1">
    <location>
        <begin position="12"/>
        <end position="33"/>
    </location>
</feature>
<evidence type="ECO:0000313" key="3">
    <source>
        <dbReference type="Proteomes" id="UP000886523"/>
    </source>
</evidence>
<reference evidence="2" key="1">
    <citation type="journal article" date="2020" name="Nat. Commun.">
        <title>Large-scale genome sequencing of mycorrhizal fungi provides insights into the early evolution of symbiotic traits.</title>
        <authorList>
            <person name="Miyauchi S."/>
            <person name="Kiss E."/>
            <person name="Kuo A."/>
            <person name="Drula E."/>
            <person name="Kohler A."/>
            <person name="Sanchez-Garcia M."/>
            <person name="Morin E."/>
            <person name="Andreopoulos B."/>
            <person name="Barry K.W."/>
            <person name="Bonito G."/>
            <person name="Buee M."/>
            <person name="Carver A."/>
            <person name="Chen C."/>
            <person name="Cichocki N."/>
            <person name="Clum A."/>
            <person name="Culley D."/>
            <person name="Crous P.W."/>
            <person name="Fauchery L."/>
            <person name="Girlanda M."/>
            <person name="Hayes R.D."/>
            <person name="Keri Z."/>
            <person name="LaButti K."/>
            <person name="Lipzen A."/>
            <person name="Lombard V."/>
            <person name="Magnuson J."/>
            <person name="Maillard F."/>
            <person name="Murat C."/>
            <person name="Nolan M."/>
            <person name="Ohm R.A."/>
            <person name="Pangilinan J."/>
            <person name="Pereira M.F."/>
            <person name="Perotto S."/>
            <person name="Peter M."/>
            <person name="Pfister S."/>
            <person name="Riley R."/>
            <person name="Sitrit Y."/>
            <person name="Stielow J.B."/>
            <person name="Szollosi G."/>
            <person name="Zifcakova L."/>
            <person name="Stursova M."/>
            <person name="Spatafora J.W."/>
            <person name="Tedersoo L."/>
            <person name="Vaario L.M."/>
            <person name="Yamada A."/>
            <person name="Yan M."/>
            <person name="Wang P."/>
            <person name="Xu J."/>
            <person name="Bruns T."/>
            <person name="Baldrian P."/>
            <person name="Vilgalys R."/>
            <person name="Dunand C."/>
            <person name="Henrissat B."/>
            <person name="Grigoriev I.V."/>
            <person name="Hibbett D."/>
            <person name="Nagy L.G."/>
            <person name="Martin F.M."/>
        </authorList>
    </citation>
    <scope>NUCLEOTIDE SEQUENCE</scope>
    <source>
        <strain evidence="2">UP504</strain>
    </source>
</reference>
<dbReference type="EMBL" id="MU128931">
    <property type="protein sequence ID" value="KAF9517494.1"/>
    <property type="molecule type" value="Genomic_DNA"/>
</dbReference>
<keyword evidence="1" id="KW-1133">Transmembrane helix</keyword>
<dbReference type="AlphaFoldDB" id="A0A9P6DZY6"/>
<proteinExistence type="predicted"/>
<sequence length="92" mass="10291">MKYLFPGGRAAVGFTGIVLGGIIFVELGGQFPWSKVDARRQPPTDRKQSLRQPTSLVYQRLHRQEMCRRQDGSLSSEAYCNMQSDPFPGGKS</sequence>
<keyword evidence="3" id="KW-1185">Reference proteome</keyword>
<comment type="caution">
    <text evidence="2">The sequence shown here is derived from an EMBL/GenBank/DDBJ whole genome shotgun (WGS) entry which is preliminary data.</text>
</comment>
<protein>
    <submittedName>
        <fullName evidence="2">Uncharacterized protein</fullName>
    </submittedName>
</protein>
<gene>
    <name evidence="2" type="ORF">BS47DRAFT_1389754</name>
</gene>
<name>A0A9P6DZY6_9AGAM</name>
<keyword evidence="1" id="KW-0812">Transmembrane</keyword>
<evidence type="ECO:0000256" key="1">
    <source>
        <dbReference type="SAM" id="Phobius"/>
    </source>
</evidence>
<keyword evidence="1" id="KW-0472">Membrane</keyword>
<dbReference type="Proteomes" id="UP000886523">
    <property type="component" value="Unassembled WGS sequence"/>
</dbReference>
<evidence type="ECO:0000313" key="2">
    <source>
        <dbReference type="EMBL" id="KAF9517494.1"/>
    </source>
</evidence>
<accession>A0A9P6DZY6</accession>
<organism evidence="2 3">
    <name type="scientific">Hydnum rufescens UP504</name>
    <dbReference type="NCBI Taxonomy" id="1448309"/>
    <lineage>
        <taxon>Eukaryota</taxon>
        <taxon>Fungi</taxon>
        <taxon>Dikarya</taxon>
        <taxon>Basidiomycota</taxon>
        <taxon>Agaricomycotina</taxon>
        <taxon>Agaricomycetes</taxon>
        <taxon>Cantharellales</taxon>
        <taxon>Hydnaceae</taxon>
        <taxon>Hydnum</taxon>
    </lineage>
</organism>